<dbReference type="PANTHER" id="PTHR34139">
    <property type="entry name" value="UPF0331 PROTEIN MJ0127"/>
    <property type="match status" value="1"/>
</dbReference>
<evidence type="ECO:0000256" key="3">
    <source>
        <dbReference type="ARBA" id="ARBA00022722"/>
    </source>
</evidence>
<keyword evidence="2" id="KW-1277">Toxin-antitoxin system</keyword>
<evidence type="ECO:0000256" key="2">
    <source>
        <dbReference type="ARBA" id="ARBA00022649"/>
    </source>
</evidence>
<name>A0A6L8MFK5_9BURK</name>
<dbReference type="RefSeq" id="WP_161018865.1">
    <property type="nucleotide sequence ID" value="NZ_WWCP01000005.1"/>
</dbReference>
<dbReference type="InterPro" id="IPR051813">
    <property type="entry name" value="HepT_RNase_toxin"/>
</dbReference>
<evidence type="ECO:0000256" key="4">
    <source>
        <dbReference type="ARBA" id="ARBA00022741"/>
    </source>
</evidence>
<dbReference type="AlphaFoldDB" id="A0A6L8MFK5"/>
<dbReference type="InterPro" id="IPR008201">
    <property type="entry name" value="HepT-like"/>
</dbReference>
<evidence type="ECO:0000256" key="1">
    <source>
        <dbReference type="ARBA" id="ARBA00022553"/>
    </source>
</evidence>
<protein>
    <submittedName>
        <fullName evidence="6">DUF86 domain-containing protein</fullName>
    </submittedName>
</protein>
<evidence type="ECO:0000313" key="7">
    <source>
        <dbReference type="Proteomes" id="UP000474565"/>
    </source>
</evidence>
<evidence type="ECO:0000256" key="5">
    <source>
        <dbReference type="ARBA" id="ARBA00022801"/>
    </source>
</evidence>
<organism evidence="6 7">
    <name type="scientific">Duganella lactea</name>
    <dbReference type="NCBI Taxonomy" id="2692173"/>
    <lineage>
        <taxon>Bacteria</taxon>
        <taxon>Pseudomonadati</taxon>
        <taxon>Pseudomonadota</taxon>
        <taxon>Betaproteobacteria</taxon>
        <taxon>Burkholderiales</taxon>
        <taxon>Oxalobacteraceae</taxon>
        <taxon>Telluria group</taxon>
        <taxon>Duganella</taxon>
    </lineage>
</organism>
<gene>
    <name evidence="6" type="ORF">GTP44_07115</name>
</gene>
<sequence>MNMSPQRLADYLGHIRDAISRIERYTALLDEQDFLNNELIQDAVLRNFEVIGEARGRIEKHDKPFADAPPELSCTAACQMRNVIAHGYFQLDFRIVWRTVKSDLPRMRDELIRQGDS</sequence>
<reference evidence="6 7" key="1">
    <citation type="submission" date="2019-12" db="EMBL/GenBank/DDBJ databases">
        <title>Novel species isolated from a subtropical stream in China.</title>
        <authorList>
            <person name="Lu H."/>
        </authorList>
    </citation>
    <scope>NUCLEOTIDE SEQUENCE [LARGE SCALE GENOMIC DNA]</scope>
    <source>
        <strain evidence="6 7">FT50W</strain>
    </source>
</reference>
<keyword evidence="5" id="KW-0378">Hydrolase</keyword>
<dbReference type="Proteomes" id="UP000474565">
    <property type="component" value="Unassembled WGS sequence"/>
</dbReference>
<keyword evidence="3" id="KW-0540">Nuclease</keyword>
<dbReference type="GO" id="GO:0004540">
    <property type="term" value="F:RNA nuclease activity"/>
    <property type="evidence" value="ECO:0007669"/>
    <property type="project" value="InterPro"/>
</dbReference>
<accession>A0A6L8MFK5</accession>
<proteinExistence type="predicted"/>
<dbReference type="PANTHER" id="PTHR34139:SF1">
    <property type="entry name" value="RNASE MJ1380-RELATED"/>
    <property type="match status" value="1"/>
</dbReference>
<evidence type="ECO:0000313" key="6">
    <source>
        <dbReference type="EMBL" id="MYM81727.1"/>
    </source>
</evidence>
<comment type="caution">
    <text evidence="6">The sequence shown here is derived from an EMBL/GenBank/DDBJ whole genome shotgun (WGS) entry which is preliminary data.</text>
</comment>
<dbReference type="GO" id="GO:0000166">
    <property type="term" value="F:nucleotide binding"/>
    <property type="evidence" value="ECO:0007669"/>
    <property type="project" value="UniProtKB-KW"/>
</dbReference>
<dbReference type="GO" id="GO:0016787">
    <property type="term" value="F:hydrolase activity"/>
    <property type="evidence" value="ECO:0007669"/>
    <property type="project" value="UniProtKB-KW"/>
</dbReference>
<dbReference type="GO" id="GO:0110001">
    <property type="term" value="C:toxin-antitoxin complex"/>
    <property type="evidence" value="ECO:0007669"/>
    <property type="project" value="InterPro"/>
</dbReference>
<keyword evidence="1" id="KW-0597">Phosphoprotein</keyword>
<dbReference type="EMBL" id="WWCP01000005">
    <property type="protein sequence ID" value="MYM81727.1"/>
    <property type="molecule type" value="Genomic_DNA"/>
</dbReference>
<keyword evidence="4" id="KW-0547">Nucleotide-binding</keyword>
<dbReference type="Pfam" id="PF01934">
    <property type="entry name" value="HepT-like"/>
    <property type="match status" value="1"/>
</dbReference>